<gene>
    <name evidence="3" type="ORF">GRJ2_002677200</name>
</gene>
<organism evidence="3 4">
    <name type="scientific">Grus japonensis</name>
    <name type="common">Japanese crane</name>
    <name type="synonym">Red-crowned crane</name>
    <dbReference type="NCBI Taxonomy" id="30415"/>
    <lineage>
        <taxon>Eukaryota</taxon>
        <taxon>Metazoa</taxon>
        <taxon>Chordata</taxon>
        <taxon>Craniata</taxon>
        <taxon>Vertebrata</taxon>
        <taxon>Euteleostomi</taxon>
        <taxon>Archelosauria</taxon>
        <taxon>Archosauria</taxon>
        <taxon>Dinosauria</taxon>
        <taxon>Saurischia</taxon>
        <taxon>Theropoda</taxon>
        <taxon>Coelurosauria</taxon>
        <taxon>Aves</taxon>
        <taxon>Neognathae</taxon>
        <taxon>Neoaves</taxon>
        <taxon>Gruiformes</taxon>
        <taxon>Gruidae</taxon>
        <taxon>Grus</taxon>
    </lineage>
</organism>
<keyword evidence="1" id="KW-1015">Disulfide bond</keyword>
<evidence type="ECO:0000256" key="1">
    <source>
        <dbReference type="ARBA" id="ARBA00023157"/>
    </source>
</evidence>
<dbReference type="InterPro" id="IPR036179">
    <property type="entry name" value="Ig-like_dom_sf"/>
</dbReference>
<comment type="caution">
    <text evidence="3">The sequence shown here is derived from an EMBL/GenBank/DDBJ whole genome shotgun (WGS) entry which is preliminary data.</text>
</comment>
<protein>
    <submittedName>
        <fullName evidence="3">Proline-rich protein 36-like</fullName>
    </submittedName>
</protein>
<dbReference type="SMART" id="SM00409">
    <property type="entry name" value="IG"/>
    <property type="match status" value="2"/>
</dbReference>
<sequence>MGTHVLILVLGHPELRPQDGLWVLPDASLSLRCTGQGPFFLLLRSGTLVSNVSSSSGFVTFSDITDNVSGVISYTCRCQNPPSPPGKESNTVTVVVSDPHLDPPKLSLLPAPSGGNVSVMCEGPLRNGTFQLYRGGPGGAMRLRWVAGGGAASFSLGPLGPQDEGPYVCTYSPDSGGVSRPSLPLMLLVEGGSTTPSDPGWPGCEYLGGSP</sequence>
<dbReference type="PANTHER" id="PTHR11738">
    <property type="entry name" value="MHC CLASS I NK CELL RECEPTOR"/>
    <property type="match status" value="1"/>
</dbReference>
<dbReference type="InterPro" id="IPR007110">
    <property type="entry name" value="Ig-like_dom"/>
</dbReference>
<evidence type="ECO:0000259" key="2">
    <source>
        <dbReference type="PROSITE" id="PS50835"/>
    </source>
</evidence>
<keyword evidence="4" id="KW-1185">Reference proteome</keyword>
<feature type="domain" description="Ig-like" evidence="2">
    <location>
        <begin position="104"/>
        <end position="179"/>
    </location>
</feature>
<reference evidence="3 4" key="1">
    <citation type="submission" date="2024-06" db="EMBL/GenBank/DDBJ databases">
        <title>The draft genome of Grus japonensis, version 3.</title>
        <authorList>
            <person name="Nabeshima K."/>
            <person name="Suzuki S."/>
            <person name="Onuma M."/>
        </authorList>
    </citation>
    <scope>NUCLEOTIDE SEQUENCE [LARGE SCALE GENOMIC DNA]</scope>
    <source>
        <strain evidence="3 4">451A</strain>
    </source>
</reference>
<dbReference type="EMBL" id="BAAFJT010000036">
    <property type="protein sequence ID" value="GAB0202116.1"/>
    <property type="molecule type" value="Genomic_DNA"/>
</dbReference>
<dbReference type="InterPro" id="IPR003599">
    <property type="entry name" value="Ig_sub"/>
</dbReference>
<dbReference type="InterPro" id="IPR050412">
    <property type="entry name" value="Ig-like_Receptors_ImmuneReg"/>
</dbReference>
<dbReference type="InterPro" id="IPR013783">
    <property type="entry name" value="Ig-like_fold"/>
</dbReference>
<evidence type="ECO:0000313" key="4">
    <source>
        <dbReference type="Proteomes" id="UP001623348"/>
    </source>
</evidence>
<proteinExistence type="predicted"/>
<dbReference type="SUPFAM" id="SSF48726">
    <property type="entry name" value="Immunoglobulin"/>
    <property type="match status" value="2"/>
</dbReference>
<accession>A0ABC9XXJ3</accession>
<dbReference type="Proteomes" id="UP001623348">
    <property type="component" value="Unassembled WGS sequence"/>
</dbReference>
<dbReference type="PANTHER" id="PTHR11738:SF186">
    <property type="entry name" value="OSTEOCLAST-ASSOCIATED IMMUNOGLOBULIN-LIKE RECEPTOR"/>
    <property type="match status" value="1"/>
</dbReference>
<dbReference type="PROSITE" id="PS50835">
    <property type="entry name" value="IG_LIKE"/>
    <property type="match status" value="1"/>
</dbReference>
<dbReference type="Gene3D" id="2.60.40.10">
    <property type="entry name" value="Immunoglobulins"/>
    <property type="match status" value="2"/>
</dbReference>
<name>A0ABC9XXJ3_GRUJA</name>
<evidence type="ECO:0000313" key="3">
    <source>
        <dbReference type="EMBL" id="GAB0202116.1"/>
    </source>
</evidence>
<dbReference type="AlphaFoldDB" id="A0ABC9XXJ3"/>